<organism evidence="1 2">
    <name type="scientific">Seohaeicola saemankumensis</name>
    <dbReference type="NCBI Taxonomy" id="481181"/>
    <lineage>
        <taxon>Bacteria</taxon>
        <taxon>Pseudomonadati</taxon>
        <taxon>Pseudomonadota</taxon>
        <taxon>Alphaproteobacteria</taxon>
        <taxon>Rhodobacterales</taxon>
        <taxon>Roseobacteraceae</taxon>
        <taxon>Seohaeicola</taxon>
    </lineage>
</organism>
<reference evidence="2" key="1">
    <citation type="journal article" date="2019" name="Int. J. Syst. Evol. Microbiol.">
        <title>The Global Catalogue of Microorganisms (GCM) 10K type strain sequencing project: providing services to taxonomists for standard genome sequencing and annotation.</title>
        <authorList>
            <consortium name="The Broad Institute Genomics Platform"/>
            <consortium name="The Broad Institute Genome Sequencing Center for Infectious Disease"/>
            <person name="Wu L."/>
            <person name="Ma J."/>
        </authorList>
    </citation>
    <scope>NUCLEOTIDE SEQUENCE [LARGE SCALE GENOMIC DNA]</scope>
    <source>
        <strain evidence="2">CCUG 55328</strain>
    </source>
</reference>
<sequence length="632" mass="70766">MRADAPVATGCVAAIYVIRHRTEGLAHVRLALTELMAMVQHLVVVTDGAALAQTASALRDLDPCGRLRLIRCDRDRSILSAYRAGLRALEASDAPRGPVILTGYHVFGPILPGGWRRLQTDADLLAPYWYKAADDPRLQTRPDMPARLPCLDMAILSADLLDDPEMARFWDRLPPFTDSWDEVERGLVPLARALGRSGRRIAYALPEDSLHTVDPRHFEVDRLVALGAPCLPVSVLTLDPLLHDLNGIDLRAALDRLRGLNPALYHAVIAFACARVPLRAFTTIADQYEVLSPHYPSDRATWGFGPVAVFIHAFYAQMMPEFWERIARFPMPAHLFITAALASDKMAIDAFLDARGWPTAERTVRVVEQNRGRDMSALFITFRDVALSGDYQIGLRLHSKRTPQVSPQVARGFKAHLFDSLLPSAAAIRQILDRFEAEADLGLVIPPVIHLGFGTLGHAWYSNRPAVADLSASMRLAVPLDDHTPVAPYGTMFWFRIAALRPMFERPWRWEEYNPEPDHVDGGLAHVQERLIGYVAQSGGFRVLQVMSPEQAARNYARLEYKMQLFAARLASHHLLDQLAQLDRLADTWPQRIHRRLRAGYGLIIRRFPAARSRLRPLARGISRLLAPGYRG</sequence>
<dbReference type="EMBL" id="JBHTKR010000003">
    <property type="protein sequence ID" value="MFD1194597.1"/>
    <property type="molecule type" value="Genomic_DNA"/>
</dbReference>
<evidence type="ECO:0000313" key="2">
    <source>
        <dbReference type="Proteomes" id="UP001597151"/>
    </source>
</evidence>
<evidence type="ECO:0000313" key="1">
    <source>
        <dbReference type="EMBL" id="MFD1194597.1"/>
    </source>
</evidence>
<proteinExistence type="predicted"/>
<dbReference type="Proteomes" id="UP001597151">
    <property type="component" value="Unassembled WGS sequence"/>
</dbReference>
<dbReference type="InterPro" id="IPR007739">
    <property type="entry name" value="RgpF"/>
</dbReference>
<dbReference type="RefSeq" id="WP_380790280.1">
    <property type="nucleotide sequence ID" value="NZ_JBHTKR010000003.1"/>
</dbReference>
<comment type="caution">
    <text evidence="1">The sequence shown here is derived from an EMBL/GenBank/DDBJ whole genome shotgun (WGS) entry which is preliminary data.</text>
</comment>
<protein>
    <submittedName>
        <fullName evidence="1">Rhamnan synthesis F family protein</fullName>
    </submittedName>
</protein>
<name>A0ABW3TDE7_9RHOB</name>
<accession>A0ABW3TDE7</accession>
<keyword evidence="2" id="KW-1185">Reference proteome</keyword>
<dbReference type="Pfam" id="PF05045">
    <property type="entry name" value="RgpF"/>
    <property type="match status" value="1"/>
</dbReference>
<gene>
    <name evidence="1" type="ORF">ACFQ3C_07935</name>
</gene>